<protein>
    <submittedName>
        <fullName evidence="1">Uncharacterized protein</fullName>
    </submittedName>
</protein>
<evidence type="ECO:0000313" key="1">
    <source>
        <dbReference type="EMBL" id="KAJ8025158.1"/>
    </source>
</evidence>
<dbReference type="AlphaFoldDB" id="A0A9Q1BGS7"/>
<keyword evidence="2" id="KW-1185">Reference proteome</keyword>
<evidence type="ECO:0000313" key="2">
    <source>
        <dbReference type="Proteomes" id="UP001152320"/>
    </source>
</evidence>
<dbReference type="EMBL" id="JAIZAY010000018">
    <property type="protein sequence ID" value="KAJ8025158.1"/>
    <property type="molecule type" value="Genomic_DNA"/>
</dbReference>
<gene>
    <name evidence="1" type="ORF">HOLleu_35281</name>
</gene>
<comment type="caution">
    <text evidence="1">The sequence shown here is derived from an EMBL/GenBank/DDBJ whole genome shotgun (WGS) entry which is preliminary data.</text>
</comment>
<name>A0A9Q1BGS7_HOLLE</name>
<organism evidence="1 2">
    <name type="scientific">Holothuria leucospilota</name>
    <name type="common">Black long sea cucumber</name>
    <name type="synonym">Mertensiothuria leucospilota</name>
    <dbReference type="NCBI Taxonomy" id="206669"/>
    <lineage>
        <taxon>Eukaryota</taxon>
        <taxon>Metazoa</taxon>
        <taxon>Echinodermata</taxon>
        <taxon>Eleutherozoa</taxon>
        <taxon>Echinozoa</taxon>
        <taxon>Holothuroidea</taxon>
        <taxon>Aspidochirotacea</taxon>
        <taxon>Aspidochirotida</taxon>
        <taxon>Holothuriidae</taxon>
        <taxon>Holothuria</taxon>
    </lineage>
</organism>
<sequence>MSLIGDIIVHSFLFWSDKPSSSISLTVPTKSEGGTAGQHSSSSVLTVVQFYA</sequence>
<dbReference type="Proteomes" id="UP001152320">
    <property type="component" value="Chromosome 18"/>
</dbReference>
<proteinExistence type="predicted"/>
<reference evidence="1" key="1">
    <citation type="submission" date="2021-10" db="EMBL/GenBank/DDBJ databases">
        <title>Tropical sea cucumber genome reveals ecological adaptation and Cuvierian tubules defense mechanism.</title>
        <authorList>
            <person name="Chen T."/>
        </authorList>
    </citation>
    <scope>NUCLEOTIDE SEQUENCE</scope>
    <source>
        <strain evidence="1">Nanhai2018</strain>
        <tissue evidence="1">Muscle</tissue>
    </source>
</reference>
<accession>A0A9Q1BGS7</accession>